<reference evidence="1" key="1">
    <citation type="submission" date="2020-10" db="EMBL/GenBank/DDBJ databases">
        <title>De novo genome project of the cellulose decomposer Thermobifida halotolerans type strain.</title>
        <authorList>
            <person name="Nagy I."/>
            <person name="Horvath B."/>
            <person name="Kukolya J."/>
            <person name="Nagy I."/>
            <person name="Orsini M."/>
        </authorList>
    </citation>
    <scope>NUCLEOTIDE SEQUENCE</scope>
    <source>
        <strain evidence="1">DSM 44931</strain>
    </source>
</reference>
<dbReference type="Proteomes" id="UP000265719">
    <property type="component" value="Chromosome"/>
</dbReference>
<name>A0A399G1W4_9ACTN</name>
<dbReference type="KEGG" id="thao:NI17_000140"/>
<sequence length="156" mass="16474">MRRAVRAVSRALALAAVLALVGGCGTVRMEPPDPDARTAELCRAVMARLPDSLYGQERVSVEPDSDLVAAWGSPTIAVRCGVERPAGLRLDSQLLSVNDVAWLPEPADSPTLFTAVGREAYVELTLPATYTPPAAALTTLSDLVREEIPALPAGEL</sequence>
<accession>A0A399G1W4</accession>
<gene>
    <name evidence="1" type="ORF">NI17_000140</name>
</gene>
<evidence type="ECO:0000313" key="2">
    <source>
        <dbReference type="Proteomes" id="UP000265719"/>
    </source>
</evidence>
<keyword evidence="2" id="KW-1185">Reference proteome</keyword>
<dbReference type="Pfam" id="PF12028">
    <property type="entry name" value="DUF3515"/>
    <property type="match status" value="1"/>
</dbReference>
<dbReference type="EMBL" id="CP063196">
    <property type="protein sequence ID" value="UOE19721.1"/>
    <property type="molecule type" value="Genomic_DNA"/>
</dbReference>
<dbReference type="OrthoDB" id="3213819at2"/>
<dbReference type="InterPro" id="IPR021903">
    <property type="entry name" value="DUF3515"/>
</dbReference>
<dbReference type="RefSeq" id="WP_068687642.1">
    <property type="nucleotide sequence ID" value="NZ_CP063196.1"/>
</dbReference>
<dbReference type="PROSITE" id="PS51257">
    <property type="entry name" value="PROKAR_LIPOPROTEIN"/>
    <property type="match status" value="1"/>
</dbReference>
<proteinExistence type="predicted"/>
<evidence type="ECO:0000313" key="1">
    <source>
        <dbReference type="EMBL" id="UOE19721.1"/>
    </source>
</evidence>
<organism evidence="1 2">
    <name type="scientific">Thermobifida halotolerans</name>
    <dbReference type="NCBI Taxonomy" id="483545"/>
    <lineage>
        <taxon>Bacteria</taxon>
        <taxon>Bacillati</taxon>
        <taxon>Actinomycetota</taxon>
        <taxon>Actinomycetes</taxon>
        <taxon>Streptosporangiales</taxon>
        <taxon>Nocardiopsidaceae</taxon>
        <taxon>Thermobifida</taxon>
    </lineage>
</organism>
<protein>
    <submittedName>
        <fullName evidence="1">DUF3515 domain-containing protein</fullName>
    </submittedName>
</protein>
<dbReference type="AlphaFoldDB" id="A0A399G1W4"/>